<feature type="compositionally biased region" description="Acidic residues" evidence="1">
    <location>
        <begin position="1"/>
        <end position="10"/>
    </location>
</feature>
<proteinExistence type="predicted"/>
<feature type="non-terminal residue" evidence="2">
    <location>
        <position position="1"/>
    </location>
</feature>
<feature type="region of interest" description="Disordered" evidence="1">
    <location>
        <begin position="1"/>
        <end position="33"/>
    </location>
</feature>
<evidence type="ECO:0000256" key="1">
    <source>
        <dbReference type="SAM" id="MobiDB-lite"/>
    </source>
</evidence>
<evidence type="ECO:0000313" key="3">
    <source>
        <dbReference type="Proteomes" id="UP000663836"/>
    </source>
</evidence>
<accession>A0A820CR75</accession>
<feature type="compositionally biased region" description="Polar residues" evidence="1">
    <location>
        <begin position="11"/>
        <end position="21"/>
    </location>
</feature>
<sequence>MQFSETEEEASWNNSSTNENAIQKKNDSNYSSWSESIPRELKETRLQQFLQQMPMPVLAEATCTICNVRTQIQQSEKVPLSKIPNIDLLKDSDELKNLITNGSSSLSQHLESNSAAILQNIQIPSTFDSSSFHYDNGVVLYTNGLFQQNKNIAQLPEDDVPECIMSMMEQKIGDEEIQSERAGYIPDPLSNLIERTTTDSIPIST</sequence>
<protein>
    <submittedName>
        <fullName evidence="2">Uncharacterized protein</fullName>
    </submittedName>
</protein>
<organism evidence="2 3">
    <name type="scientific">Rotaria sordida</name>
    <dbReference type="NCBI Taxonomy" id="392033"/>
    <lineage>
        <taxon>Eukaryota</taxon>
        <taxon>Metazoa</taxon>
        <taxon>Spiralia</taxon>
        <taxon>Gnathifera</taxon>
        <taxon>Rotifera</taxon>
        <taxon>Eurotatoria</taxon>
        <taxon>Bdelloidea</taxon>
        <taxon>Philodinida</taxon>
        <taxon>Philodinidae</taxon>
        <taxon>Rotaria</taxon>
    </lineage>
</organism>
<reference evidence="2" key="1">
    <citation type="submission" date="2021-02" db="EMBL/GenBank/DDBJ databases">
        <authorList>
            <person name="Nowell W R."/>
        </authorList>
    </citation>
    <scope>NUCLEOTIDE SEQUENCE</scope>
</reference>
<comment type="caution">
    <text evidence="2">The sequence shown here is derived from an EMBL/GenBank/DDBJ whole genome shotgun (WGS) entry which is preliminary data.</text>
</comment>
<dbReference type="Proteomes" id="UP000663836">
    <property type="component" value="Unassembled WGS sequence"/>
</dbReference>
<evidence type="ECO:0000313" key="2">
    <source>
        <dbReference type="EMBL" id="CAF4218961.1"/>
    </source>
</evidence>
<name>A0A820CR75_9BILA</name>
<dbReference type="EMBL" id="CAJOBD010016973">
    <property type="protein sequence ID" value="CAF4218961.1"/>
    <property type="molecule type" value="Genomic_DNA"/>
</dbReference>
<dbReference type="AlphaFoldDB" id="A0A820CR75"/>
<gene>
    <name evidence="2" type="ORF">JBS370_LOCUS37351</name>
</gene>